<dbReference type="RefSeq" id="WP_010874938.1">
    <property type="nucleotide sequence ID" value="NZ_CP010546.1"/>
</dbReference>
<dbReference type="AlphaFoldDB" id="A0A0H3DMU2"/>
<reference evidence="3 4" key="1">
    <citation type="journal article" date="2010" name="Appl. Environ. Microbiol.">
        <title>Targeted chromosomal knockouts in Mycoplasma pneumoniae.</title>
        <authorList>
            <person name="Krishnakumar R."/>
            <person name="Assad-Garcia N."/>
            <person name="Benders G.A."/>
            <person name="Phan Q."/>
            <person name="Montague M.G."/>
            <person name="Glass J.I."/>
        </authorList>
    </citation>
    <scope>NUCLEOTIDE SEQUENCE [LARGE SCALE GENOMIC DNA]</scope>
    <source>
        <strain evidence="4">ATCC 15531 / DSM 22911 / NBRC 14401 / NCTC 10119 / FH</strain>
    </source>
</reference>
<dbReference type="KEGG" id="mpj:MPNE_0682"/>
<dbReference type="PATRIC" id="fig|722438.3.peg.660"/>
<dbReference type="STRING" id="722438.F539_03280"/>
<evidence type="ECO:0000259" key="2">
    <source>
        <dbReference type="Pfam" id="PF01732"/>
    </source>
</evidence>
<dbReference type="PRINTS" id="PR00840">
    <property type="entry name" value="Y06768FAMILY"/>
</dbReference>
<accession>A0A0H3DMU2</accession>
<dbReference type="GeneID" id="66608737"/>
<evidence type="ECO:0000313" key="4">
    <source>
        <dbReference type="Proteomes" id="UP000007756"/>
    </source>
</evidence>
<evidence type="ECO:0000313" key="3">
    <source>
        <dbReference type="EMBL" id="ADK87076.1"/>
    </source>
</evidence>
<comment type="similarity">
    <text evidence="1">Belongs to the MG067/MG068/MG395 family.</text>
</comment>
<dbReference type="Pfam" id="PF01732">
    <property type="entry name" value="Mycop_pep_DUF31"/>
    <property type="match status" value="1"/>
</dbReference>
<dbReference type="Proteomes" id="UP000007756">
    <property type="component" value="Chromosome"/>
</dbReference>
<dbReference type="HOGENOM" id="CLU_1048972_0_0_14"/>
<gene>
    <name evidence="3" type="ordered locus">MPNE_0682</name>
</gene>
<feature type="domain" description="DUF31" evidence="2">
    <location>
        <begin position="25"/>
        <end position="257"/>
    </location>
</feature>
<dbReference type="InterPro" id="IPR022382">
    <property type="entry name" value="Mycoplasma_peptidase_DUF31"/>
</dbReference>
<sequence>MQLEKVPRAEYQTKWATNTVPKPTDFYHQLYNLSFSLTLTSQRWNTYGTGWLIDWKDTSTNENKFTAYLATNFHVADTLKNPHDYPPYNQVDNTQDLTTSFRIGKYTDPSLFGLYTNVKHAFVDVQLAALPKMAYAAVDFVDYRFDNKHWKSLNEICPEVGLKPYADFAVLEVPLYLNNKLDYQVWENFIKPAIATYKALGDSTNLFASTSSSDLQNDTYFALGYPLLESNIDAIHFNQTGATLTSVPVKDRIKVKNQSFWTLNK</sequence>
<dbReference type="EMBL" id="CP002077">
    <property type="protein sequence ID" value="ADK87076.1"/>
    <property type="molecule type" value="Genomic_DNA"/>
</dbReference>
<evidence type="ECO:0000256" key="1">
    <source>
        <dbReference type="ARBA" id="ARBA00007807"/>
    </source>
</evidence>
<protein>
    <recommendedName>
        <fullName evidence="2">DUF31 domain-containing protein</fullName>
    </recommendedName>
</protein>
<dbReference type="InterPro" id="IPR022381">
    <property type="entry name" value="Uncharacterised_MG067"/>
</dbReference>
<organism evidence="3 4">
    <name type="scientific">Mycoplasmoides pneumoniae (strain ATCC 15531 / DSM 23978 / CIP 103766 / NBRC 14401 / NCTC 10119 / FH)</name>
    <name type="common">Mycoplasma pneumoniae</name>
    <dbReference type="NCBI Taxonomy" id="722438"/>
    <lineage>
        <taxon>Bacteria</taxon>
        <taxon>Bacillati</taxon>
        <taxon>Mycoplasmatota</taxon>
        <taxon>Mycoplasmoidales</taxon>
        <taxon>Mycoplasmoidaceae</taxon>
        <taxon>Mycoplasmoides</taxon>
    </lineage>
</organism>
<name>A0A0H3DMU2_MYCPB</name>
<proteinExistence type="inferred from homology"/>
<dbReference type="PaxDb" id="722438-MPNE_0682"/>